<dbReference type="InterPro" id="IPR038309">
    <property type="entry name" value="Rsd/AlgQ_sf"/>
</dbReference>
<comment type="function">
    <text evidence="6">Has an important function as a repair enzyme for proteins that have been inactivated by oxidation. Catalyzes the reversible oxidation-reduction of methionine sulfoxide in proteins to methionine.</text>
</comment>
<evidence type="ECO:0000256" key="5">
    <source>
        <dbReference type="ARBA" id="ARBA00023163"/>
    </source>
</evidence>
<proteinExistence type="inferred from homology"/>
<dbReference type="SUPFAM" id="SSF55068">
    <property type="entry name" value="Peptide methionine sulfoxide reductase"/>
    <property type="match status" value="1"/>
</dbReference>
<evidence type="ECO:0000256" key="7">
    <source>
        <dbReference type="ARBA" id="ARBA00030273"/>
    </source>
</evidence>
<dbReference type="AlphaFoldDB" id="A0A8R2D786"/>
<sequence length="353" mass="39120">ESTVVPFFDKSQTVDKASALPGRTTPMPVATLNVVTEHSMTQVPAGMEVAIFAMGCFWGVERLFWQQPGVYSTAAGYSGGYTPNPTYREVCSGQTGHAEVVRVVFDPQVVSYKQLLQVFWENHDPAQGMRQGGDVGTQYRSAIYALSPEQQAEAESSLQRFQQAMDAAGDKRVITTEIAPALPFYYAEDDHQQYLFKNPESYCGLGGIGVCLPPQADPMPAGGTFLTAGAPSNMLNRLERLTQRVGGSNELVDQWLQARKQLLVAYCTLVGLKPNKEKHTPLNEKALENFCHNLVDYLSAGHFHIYDRIIKQVEGAASPKMSLAVNIYPKLWANTEQIMAFHDRYTEVDIDQE</sequence>
<evidence type="ECO:0000256" key="6">
    <source>
        <dbReference type="ARBA" id="ARBA00024679"/>
    </source>
</evidence>
<evidence type="ECO:0000313" key="13">
    <source>
        <dbReference type="EnsemblMetazoa" id="XP_016664768.1"/>
    </source>
</evidence>
<name>A0A8R2D786_ACYPI</name>
<dbReference type="FunFam" id="3.30.1060.10:FF:000001">
    <property type="entry name" value="Peptide methionine sulfoxide reductase MsrA"/>
    <property type="match status" value="1"/>
</dbReference>
<dbReference type="GO" id="GO:0006355">
    <property type="term" value="P:regulation of DNA-templated transcription"/>
    <property type="evidence" value="ECO:0007669"/>
    <property type="project" value="InterPro"/>
</dbReference>
<feature type="domain" description="Peptide methionine sulphoxide reductase MsrA" evidence="12">
    <location>
        <begin position="50"/>
        <end position="203"/>
    </location>
</feature>
<dbReference type="InterPro" id="IPR036509">
    <property type="entry name" value="Met_Sox_Rdtase_MsrA_sf"/>
</dbReference>
<keyword evidence="5" id="KW-0804">Transcription</keyword>
<evidence type="ECO:0000256" key="10">
    <source>
        <dbReference type="ARBA" id="ARBA00048782"/>
    </source>
</evidence>
<evidence type="ECO:0000256" key="9">
    <source>
        <dbReference type="ARBA" id="ARBA00047806"/>
    </source>
</evidence>
<dbReference type="Pfam" id="PF04353">
    <property type="entry name" value="Rsd_AlgQ"/>
    <property type="match status" value="1"/>
</dbReference>
<accession>A0A8R2D786</accession>
<dbReference type="GO" id="GO:0008113">
    <property type="term" value="F:peptide-methionine (S)-S-oxide reductase activity"/>
    <property type="evidence" value="ECO:0007669"/>
    <property type="project" value="UniProtKB-EC"/>
</dbReference>
<evidence type="ECO:0000256" key="1">
    <source>
        <dbReference type="ARBA" id="ARBA00005591"/>
    </source>
</evidence>
<organism evidence="13">
    <name type="scientific">Acyrthosiphon pisum</name>
    <name type="common">Pea aphid</name>
    <dbReference type="NCBI Taxonomy" id="7029"/>
    <lineage>
        <taxon>Eukaryota</taxon>
        <taxon>Metazoa</taxon>
        <taxon>Ecdysozoa</taxon>
        <taxon>Arthropoda</taxon>
        <taxon>Hexapoda</taxon>
        <taxon>Insecta</taxon>
        <taxon>Pterygota</taxon>
        <taxon>Neoptera</taxon>
        <taxon>Paraneoptera</taxon>
        <taxon>Hemiptera</taxon>
        <taxon>Sternorrhyncha</taxon>
        <taxon>Aphidomorpha</taxon>
        <taxon>Aphidoidea</taxon>
        <taxon>Aphididae</taxon>
        <taxon>Macrosiphini</taxon>
        <taxon>Acyrthosiphon</taxon>
    </lineage>
</organism>
<dbReference type="InterPro" id="IPR007448">
    <property type="entry name" value="Sigma70_reg_Rsd_AlgQ"/>
</dbReference>
<dbReference type="PANTHER" id="PTHR42799:SF2">
    <property type="entry name" value="MITOCHONDRIAL PEPTIDE METHIONINE SULFOXIDE REDUCTASE"/>
    <property type="match status" value="1"/>
</dbReference>
<evidence type="ECO:0000259" key="12">
    <source>
        <dbReference type="Pfam" id="PF01625"/>
    </source>
</evidence>
<comment type="catalytic activity">
    <reaction evidence="10">
        <text>[thioredoxin]-disulfide + L-methionine + H2O = L-methionine (S)-S-oxide + [thioredoxin]-dithiol</text>
        <dbReference type="Rhea" id="RHEA:19993"/>
        <dbReference type="Rhea" id="RHEA-COMP:10698"/>
        <dbReference type="Rhea" id="RHEA-COMP:10700"/>
        <dbReference type="ChEBI" id="CHEBI:15377"/>
        <dbReference type="ChEBI" id="CHEBI:29950"/>
        <dbReference type="ChEBI" id="CHEBI:50058"/>
        <dbReference type="ChEBI" id="CHEBI:57844"/>
        <dbReference type="ChEBI" id="CHEBI:58772"/>
        <dbReference type="EC" id="1.8.4.11"/>
    </reaction>
</comment>
<reference evidence="13" key="1">
    <citation type="submission" date="2022-06" db="UniProtKB">
        <authorList>
            <consortium name="EnsemblMetazoa"/>
        </authorList>
    </citation>
    <scope>IDENTIFICATION</scope>
</reference>
<dbReference type="EnsemblMetazoa" id="XM_016809279.1">
    <property type="protein sequence ID" value="XP_016664768.1"/>
    <property type="gene ID" value="LOC100169109"/>
</dbReference>
<evidence type="ECO:0000256" key="2">
    <source>
        <dbReference type="ARBA" id="ARBA00012502"/>
    </source>
</evidence>
<dbReference type="NCBIfam" id="NF008723">
    <property type="entry name" value="PRK11718.1"/>
    <property type="match status" value="1"/>
</dbReference>
<evidence type="ECO:0000256" key="3">
    <source>
        <dbReference type="ARBA" id="ARBA00023002"/>
    </source>
</evidence>
<protein>
    <recommendedName>
        <fullName evidence="11">Mitochondrial peptide methionine sulfoxide reductase</fullName>
        <ecNumber evidence="2">1.8.4.11</ecNumber>
    </recommendedName>
    <alternativeName>
        <fullName evidence="8">Peptide-methionine (S)-S-oxide reductase</fullName>
    </alternativeName>
    <alternativeName>
        <fullName evidence="7">Protein-methionine-S-oxide reductase</fullName>
    </alternativeName>
</protein>
<dbReference type="NCBIfam" id="TIGR00401">
    <property type="entry name" value="msrA"/>
    <property type="match status" value="1"/>
</dbReference>
<evidence type="ECO:0000256" key="8">
    <source>
        <dbReference type="ARBA" id="ARBA00030643"/>
    </source>
</evidence>
<evidence type="ECO:0000256" key="11">
    <source>
        <dbReference type="ARBA" id="ARBA00067384"/>
    </source>
</evidence>
<dbReference type="Gene3D" id="1.20.120.1370">
    <property type="entry name" value="Regulator of RNA polymerase sigma(70) subunit, domain 4"/>
    <property type="match status" value="1"/>
</dbReference>
<dbReference type="Gene3D" id="3.30.1060.10">
    <property type="entry name" value="Peptide methionine sulphoxide reductase MsrA"/>
    <property type="match status" value="1"/>
</dbReference>
<dbReference type="OrthoDB" id="77405at2759"/>
<dbReference type="EC" id="1.8.4.11" evidence="2"/>
<dbReference type="GO" id="GO:0005737">
    <property type="term" value="C:cytoplasm"/>
    <property type="evidence" value="ECO:0007669"/>
    <property type="project" value="TreeGrafter"/>
</dbReference>
<dbReference type="PANTHER" id="PTHR42799">
    <property type="entry name" value="MITOCHONDRIAL PEPTIDE METHIONINE SULFOXIDE REDUCTASE"/>
    <property type="match status" value="1"/>
</dbReference>
<comment type="catalytic activity">
    <reaction evidence="9">
        <text>L-methionyl-[protein] + [thioredoxin]-disulfide + H2O = L-methionyl-(S)-S-oxide-[protein] + [thioredoxin]-dithiol</text>
        <dbReference type="Rhea" id="RHEA:14217"/>
        <dbReference type="Rhea" id="RHEA-COMP:10698"/>
        <dbReference type="Rhea" id="RHEA-COMP:10700"/>
        <dbReference type="Rhea" id="RHEA-COMP:12313"/>
        <dbReference type="Rhea" id="RHEA-COMP:12315"/>
        <dbReference type="ChEBI" id="CHEBI:15377"/>
        <dbReference type="ChEBI" id="CHEBI:16044"/>
        <dbReference type="ChEBI" id="CHEBI:29950"/>
        <dbReference type="ChEBI" id="CHEBI:44120"/>
        <dbReference type="ChEBI" id="CHEBI:50058"/>
        <dbReference type="EC" id="1.8.4.11"/>
    </reaction>
</comment>
<dbReference type="InterPro" id="IPR002569">
    <property type="entry name" value="Met_Sox_Rdtase_MsrA_dom"/>
</dbReference>
<dbReference type="Pfam" id="PF01625">
    <property type="entry name" value="PMSR"/>
    <property type="match status" value="1"/>
</dbReference>
<evidence type="ECO:0000256" key="4">
    <source>
        <dbReference type="ARBA" id="ARBA00023015"/>
    </source>
</evidence>
<keyword evidence="3" id="KW-0560">Oxidoreductase</keyword>
<dbReference type="InterPro" id="IPR050162">
    <property type="entry name" value="MsrA_MetSO_reductase"/>
</dbReference>
<dbReference type="GO" id="GO:0034599">
    <property type="term" value="P:cellular response to oxidative stress"/>
    <property type="evidence" value="ECO:0007669"/>
    <property type="project" value="TreeGrafter"/>
</dbReference>
<keyword evidence="4" id="KW-0805">Transcription regulation</keyword>
<dbReference type="HAMAP" id="MF_01401">
    <property type="entry name" value="MsrA"/>
    <property type="match status" value="1"/>
</dbReference>
<comment type="similarity">
    <text evidence="1">Belongs to the MsrA Met sulfoxide reductase family.</text>
</comment>